<keyword evidence="1" id="KW-0812">Transmembrane</keyword>
<dbReference type="KEGG" id="alka:J0B03_02990"/>
<feature type="transmembrane region" description="Helical" evidence="1">
    <location>
        <begin position="12"/>
        <end position="30"/>
    </location>
</feature>
<feature type="transmembrane region" description="Helical" evidence="1">
    <location>
        <begin position="86"/>
        <end position="104"/>
    </location>
</feature>
<dbReference type="Proteomes" id="UP000663499">
    <property type="component" value="Chromosome"/>
</dbReference>
<accession>A0A975AHX1</accession>
<organism evidence="2 3">
    <name type="scientific">Alkalibacter rhizosphaerae</name>
    <dbReference type="NCBI Taxonomy" id="2815577"/>
    <lineage>
        <taxon>Bacteria</taxon>
        <taxon>Bacillati</taxon>
        <taxon>Bacillota</taxon>
        <taxon>Clostridia</taxon>
        <taxon>Eubacteriales</taxon>
        <taxon>Eubacteriaceae</taxon>
        <taxon>Alkalibacter</taxon>
    </lineage>
</organism>
<proteinExistence type="predicted"/>
<keyword evidence="1" id="KW-1133">Transmembrane helix</keyword>
<name>A0A975AHX1_9FIRM</name>
<feature type="transmembrane region" description="Helical" evidence="1">
    <location>
        <begin position="61"/>
        <end position="80"/>
    </location>
</feature>
<protein>
    <submittedName>
        <fullName evidence="2">Uncharacterized protein</fullName>
    </submittedName>
</protein>
<keyword evidence="3" id="KW-1185">Reference proteome</keyword>
<evidence type="ECO:0000313" key="3">
    <source>
        <dbReference type="Proteomes" id="UP000663499"/>
    </source>
</evidence>
<dbReference type="EMBL" id="CP071444">
    <property type="protein sequence ID" value="QSX09049.1"/>
    <property type="molecule type" value="Genomic_DNA"/>
</dbReference>
<sequence length="134" mass="15510">MTLYQLGRVLGYLIVFFYLMALMNFVFKWIHRTFRESMKKNEGFYKRFTTWMLFFVKNHRLFGALAVVFVLVHFSVQYFNLGFSNTGAIAAALMIVQATLGGYGSRKKSAGKGWLYVHRIIPVLLLLAMANHIL</sequence>
<gene>
    <name evidence="2" type="ORF">J0B03_02990</name>
</gene>
<keyword evidence="1" id="KW-0472">Membrane</keyword>
<feature type="transmembrane region" description="Helical" evidence="1">
    <location>
        <begin position="116"/>
        <end position="133"/>
    </location>
</feature>
<dbReference type="RefSeq" id="WP_207300390.1">
    <property type="nucleotide sequence ID" value="NZ_CP071444.1"/>
</dbReference>
<dbReference type="AlphaFoldDB" id="A0A975AHX1"/>
<evidence type="ECO:0000313" key="2">
    <source>
        <dbReference type="EMBL" id="QSX09049.1"/>
    </source>
</evidence>
<reference evidence="2" key="1">
    <citation type="submission" date="2021-03" db="EMBL/GenBank/DDBJ databases">
        <title>Alkalibacter marinus sp. nov., isolated from tidal flat sediment.</title>
        <authorList>
            <person name="Namirimu T."/>
            <person name="Yang J.-A."/>
            <person name="Yang S.-H."/>
            <person name="Kim Y.-J."/>
            <person name="Kwon K.K."/>
        </authorList>
    </citation>
    <scope>NUCLEOTIDE SEQUENCE</scope>
    <source>
        <strain evidence="2">ES005</strain>
    </source>
</reference>
<evidence type="ECO:0000256" key="1">
    <source>
        <dbReference type="SAM" id="Phobius"/>
    </source>
</evidence>